<dbReference type="InterPro" id="IPR002734">
    <property type="entry name" value="RibDG_C"/>
</dbReference>
<sequence>MRFTVTQNMTLDGRIEMLDDWFDPTLQDEELTAAMREHSERESHLVLGRQTFEDFRGYWPKQADDTTGVAEHLNTVEKLVVTSSTDDLHWQNSRSVGSDPVATVRELRETPGDLAGATGSIRVVHALAEADVVDEYHLLVYPVWQGRGRGLFRDDLAAPKLRLKWTKAFESGVVWNAYDVTRRV</sequence>
<dbReference type="RefSeq" id="WP_086991077.1">
    <property type="nucleotide sequence ID" value="NZ_FUHU01000020.1"/>
</dbReference>
<evidence type="ECO:0000313" key="2">
    <source>
        <dbReference type="EMBL" id="SJM52230.1"/>
    </source>
</evidence>
<dbReference type="GO" id="GO:0004146">
    <property type="term" value="F:dihydrofolate reductase activity"/>
    <property type="evidence" value="ECO:0007669"/>
    <property type="project" value="UniProtKB-EC"/>
</dbReference>
<evidence type="ECO:0000313" key="3">
    <source>
        <dbReference type="Proteomes" id="UP000195787"/>
    </source>
</evidence>
<dbReference type="Proteomes" id="UP000195787">
    <property type="component" value="Unassembled WGS sequence"/>
</dbReference>
<dbReference type="Pfam" id="PF01872">
    <property type="entry name" value="RibD_C"/>
    <property type="match status" value="1"/>
</dbReference>
<dbReference type="PANTHER" id="PTHR38011">
    <property type="entry name" value="DIHYDROFOLATE REDUCTASE FAMILY PROTEIN (AFU_ORTHOLOGUE AFUA_8G06820)"/>
    <property type="match status" value="1"/>
</dbReference>
<gene>
    <name evidence="2" type="ORF">CZ674_03080</name>
</gene>
<keyword evidence="2" id="KW-0560">Oxidoreductase</keyword>
<reference evidence="2 3" key="1">
    <citation type="submission" date="2017-02" db="EMBL/GenBank/DDBJ databases">
        <authorList>
            <person name="Peterson S.W."/>
        </authorList>
    </citation>
    <scope>NUCLEOTIDE SEQUENCE [LARGE SCALE GENOMIC DNA]</scope>
    <source>
        <strain evidence="2 3">LMG 22410</strain>
    </source>
</reference>
<evidence type="ECO:0000259" key="1">
    <source>
        <dbReference type="Pfam" id="PF01872"/>
    </source>
</evidence>
<dbReference type="OrthoDB" id="7949219at2"/>
<dbReference type="EMBL" id="FUHU01000020">
    <property type="protein sequence ID" value="SJM52230.1"/>
    <property type="molecule type" value="Genomic_DNA"/>
</dbReference>
<dbReference type="EC" id="1.5.1.3" evidence="2"/>
<keyword evidence="3" id="KW-1185">Reference proteome</keyword>
<organism evidence="2 3">
    <name type="scientific">Agrococcus casei LMG 22410</name>
    <dbReference type="NCBI Taxonomy" id="1255656"/>
    <lineage>
        <taxon>Bacteria</taxon>
        <taxon>Bacillati</taxon>
        <taxon>Actinomycetota</taxon>
        <taxon>Actinomycetes</taxon>
        <taxon>Micrococcales</taxon>
        <taxon>Microbacteriaceae</taxon>
        <taxon>Agrococcus</taxon>
    </lineage>
</organism>
<protein>
    <submittedName>
        <fullName evidence="2">Dihydrofolate reductase</fullName>
        <ecNumber evidence="2">1.5.1.3</ecNumber>
    </submittedName>
</protein>
<dbReference type="SUPFAM" id="SSF53597">
    <property type="entry name" value="Dihydrofolate reductase-like"/>
    <property type="match status" value="1"/>
</dbReference>
<dbReference type="PANTHER" id="PTHR38011:SF11">
    <property type="entry name" value="2,5-DIAMINO-6-RIBOSYLAMINO-4(3H)-PYRIMIDINONE 5'-PHOSPHATE REDUCTASE"/>
    <property type="match status" value="1"/>
</dbReference>
<proteinExistence type="predicted"/>
<dbReference type="InterPro" id="IPR050765">
    <property type="entry name" value="Riboflavin_Biosynth_HTPR"/>
</dbReference>
<dbReference type="GeneID" id="303172188"/>
<dbReference type="GO" id="GO:0008703">
    <property type="term" value="F:5-amino-6-(5-phosphoribosylamino)uracil reductase activity"/>
    <property type="evidence" value="ECO:0007669"/>
    <property type="project" value="InterPro"/>
</dbReference>
<dbReference type="Gene3D" id="3.40.430.10">
    <property type="entry name" value="Dihydrofolate Reductase, subunit A"/>
    <property type="match status" value="1"/>
</dbReference>
<dbReference type="GO" id="GO:0009231">
    <property type="term" value="P:riboflavin biosynthetic process"/>
    <property type="evidence" value="ECO:0007669"/>
    <property type="project" value="InterPro"/>
</dbReference>
<feature type="domain" description="Bacterial bifunctional deaminase-reductase C-terminal" evidence="1">
    <location>
        <begin position="5"/>
        <end position="174"/>
    </location>
</feature>
<dbReference type="InterPro" id="IPR024072">
    <property type="entry name" value="DHFR-like_dom_sf"/>
</dbReference>
<name>A0A1R4F8C8_9MICO</name>
<dbReference type="AlphaFoldDB" id="A0A1R4F8C8"/>
<accession>A0A1R4F8C8</accession>